<gene>
    <name evidence="2" type="ORF">A2592_03595</name>
</gene>
<feature type="transmembrane region" description="Helical" evidence="1">
    <location>
        <begin position="101"/>
        <end position="121"/>
    </location>
</feature>
<feature type="transmembrane region" description="Helical" evidence="1">
    <location>
        <begin position="35"/>
        <end position="56"/>
    </location>
</feature>
<dbReference type="Pfam" id="PF13367">
    <property type="entry name" value="PrsW-protease"/>
    <property type="match status" value="1"/>
</dbReference>
<evidence type="ECO:0000313" key="2">
    <source>
        <dbReference type="EMBL" id="OGG87880.1"/>
    </source>
</evidence>
<dbReference type="PANTHER" id="PTHR36844:SF1">
    <property type="entry name" value="PROTEASE PRSW"/>
    <property type="match status" value="1"/>
</dbReference>
<feature type="transmembrane region" description="Helical" evidence="1">
    <location>
        <begin position="198"/>
        <end position="217"/>
    </location>
</feature>
<keyword evidence="1" id="KW-0472">Membrane</keyword>
<dbReference type="Proteomes" id="UP000179230">
    <property type="component" value="Unassembled WGS sequence"/>
</dbReference>
<dbReference type="AlphaFoldDB" id="A0A1F6FPU3"/>
<keyword evidence="1" id="KW-0812">Transmembrane</keyword>
<organism evidence="2 3">
    <name type="scientific">Candidatus Kaiserbacteria bacterium RIFOXYD1_FULL_42_15</name>
    <dbReference type="NCBI Taxonomy" id="1798532"/>
    <lineage>
        <taxon>Bacteria</taxon>
        <taxon>Candidatus Kaiseribacteriota</taxon>
    </lineage>
</organism>
<accession>A0A1F6FPU3</accession>
<dbReference type="EMBL" id="MFMT01000038">
    <property type="protein sequence ID" value="OGG87880.1"/>
    <property type="molecule type" value="Genomic_DNA"/>
</dbReference>
<dbReference type="PANTHER" id="PTHR36844">
    <property type="entry name" value="PROTEASE PRSW"/>
    <property type="match status" value="1"/>
</dbReference>
<feature type="transmembrane region" description="Helical" evidence="1">
    <location>
        <begin position="6"/>
        <end position="23"/>
    </location>
</feature>
<evidence type="ECO:0000313" key="3">
    <source>
        <dbReference type="Proteomes" id="UP000179230"/>
    </source>
</evidence>
<protein>
    <recommendedName>
        <fullName evidence="4">Protease PrsW</fullName>
    </recommendedName>
</protein>
<dbReference type="GO" id="GO:0008233">
    <property type="term" value="F:peptidase activity"/>
    <property type="evidence" value="ECO:0007669"/>
    <property type="project" value="InterPro"/>
</dbReference>
<dbReference type="InterPro" id="IPR026898">
    <property type="entry name" value="PrsW"/>
</dbReference>
<feature type="transmembrane region" description="Helical" evidence="1">
    <location>
        <begin position="68"/>
        <end position="89"/>
    </location>
</feature>
<comment type="caution">
    <text evidence="2">The sequence shown here is derived from an EMBL/GenBank/DDBJ whole genome shotgun (WGS) entry which is preliminary data.</text>
</comment>
<proteinExistence type="predicted"/>
<sequence>MTATHFAIAFVSSLVPAIFWLWFWLREDKKNPEPILLIIITFIAGMAIVPLALPLQKMAIDIYAGDNLVYVWVIIEEVLKYAMALAVIFWNRAVDEPIDMVIYMIAIALGFAALENTLFILNPLAVGDYINTALTGSFRFLGSSLLHVLASGTVGVFLALSYYKSNVMKLAFGMIGLCIAIMLHALFNFFIMEASGETILAVFLFVWIGIIILFLLFEKIKQAELAHRV</sequence>
<evidence type="ECO:0000256" key="1">
    <source>
        <dbReference type="SAM" id="Phobius"/>
    </source>
</evidence>
<feature type="transmembrane region" description="Helical" evidence="1">
    <location>
        <begin position="141"/>
        <end position="163"/>
    </location>
</feature>
<keyword evidence="1" id="KW-1133">Transmembrane helix</keyword>
<reference evidence="2 3" key="1">
    <citation type="journal article" date="2016" name="Nat. Commun.">
        <title>Thousands of microbial genomes shed light on interconnected biogeochemical processes in an aquifer system.</title>
        <authorList>
            <person name="Anantharaman K."/>
            <person name="Brown C.T."/>
            <person name="Hug L.A."/>
            <person name="Sharon I."/>
            <person name="Castelle C.J."/>
            <person name="Probst A.J."/>
            <person name="Thomas B.C."/>
            <person name="Singh A."/>
            <person name="Wilkins M.J."/>
            <person name="Karaoz U."/>
            <person name="Brodie E.L."/>
            <person name="Williams K.H."/>
            <person name="Hubbard S.S."/>
            <person name="Banfield J.F."/>
        </authorList>
    </citation>
    <scope>NUCLEOTIDE SEQUENCE [LARGE SCALE GENOMIC DNA]</scope>
</reference>
<evidence type="ECO:0008006" key="4">
    <source>
        <dbReference type="Google" id="ProtNLM"/>
    </source>
</evidence>
<name>A0A1F6FPU3_9BACT</name>
<feature type="transmembrane region" description="Helical" evidence="1">
    <location>
        <begin position="170"/>
        <end position="192"/>
    </location>
</feature>